<dbReference type="Pfam" id="PF25390">
    <property type="entry name" value="WD40_RLD"/>
    <property type="match status" value="1"/>
</dbReference>
<dbReference type="EMBL" id="CP013099">
    <property type="protein sequence ID" value="ALP52083.1"/>
    <property type="molecule type" value="Genomic_DNA"/>
</dbReference>
<feature type="region of interest" description="Disordered" evidence="2">
    <location>
        <begin position="36"/>
        <end position="73"/>
    </location>
</feature>
<proteinExistence type="predicted"/>
<feature type="domain" description="RCC1-like" evidence="3">
    <location>
        <begin position="269"/>
        <end position="636"/>
    </location>
</feature>
<dbReference type="Pfam" id="PF00415">
    <property type="entry name" value="RCC1"/>
    <property type="match status" value="2"/>
</dbReference>
<dbReference type="InterPro" id="IPR051210">
    <property type="entry name" value="Ub_ligase/GEF_domain"/>
</dbReference>
<sequence>MPASSPLARPLRLVALIALLLCLGAGLSGCINDSTTNPPVSDPTPDSDAGQDGGVTNPPATPPPPSGPTSGLKLIASGAAHNCTIRNGDNSLWCWGENDAGQLGNGARFDASSFIRIGSEAWTQVAAGERHSCGILEDKTLWCWGANEAGQLSGGTVAADQPVQVGSDEDWHRVAVGSDHSCAIKKIPVPDSDPVAYTYPLYCWGDNSQSQLGETSTDSDGNPSNMSITPLRVGNDNDWDSLSLGDQYSCALKKIPVPDSDPVAYTYPLYCWGDNATGQLGLGDTTDRAKPSVVQPGMTWSRIAAAAGHSCAIRDDDASLWCWGDNSFGQLGQGTLSAPSPTPLAVRASTEWRAVAVGKGHSCAIEKKPVAGSSPQTYTYPLYCWGNNVAGQLGVGTTIALATPTQVGSGEAWLTLSAGDDYSCAIDSDYIGYCWGLNTSGQLGNGIQLGTDAPRLFDDSDAWAAIDSGTDHSCGLKTDPDSPTLNALWCGGGNNFGQLGIGSRANQAAPVRIRGPAGTLDDWQAVATGHHYACAITAGGTLYCWGKNKHGQLGRGHTSDNIAGNWSLQTQVSQGADDWDAIAAGAGHSCAIKGVNRDLYCWGDNSNGQLGNGTTTLSSSPVQIAGSWLDMAVGGVYSDADTSAGGHSCAIQLANPSDTQGSLWCWGKNDLGQLGTSDTSEYHTPQQITAVDPGTTVLAPNFNTSWVRIEAGNSYSCAINEAVPDERVLYCWGDHSVGQLGVGTEGDATRNLPTLVDPANTWQDIGLGQQFSCGVTTAGIPRCWGDNGEGQINAASDQGAFSTPQTIGFNNDWTNATAAKTHGCGIREDAVGNRSVYCWGDGAEYQFGDGNAWKTTPQRLSLE</sequence>
<gene>
    <name evidence="4" type="ORF">Tel_02405</name>
</gene>
<dbReference type="Gene3D" id="2.130.10.30">
    <property type="entry name" value="Regulator of chromosome condensation 1/beta-lactamase-inhibitor protein II"/>
    <property type="match status" value="3"/>
</dbReference>
<keyword evidence="1" id="KW-0677">Repeat</keyword>
<dbReference type="KEGG" id="tee:Tel_02405"/>
<reference evidence="4" key="1">
    <citation type="submission" date="2015-10" db="EMBL/GenBank/DDBJ databases">
        <title>Description of Candidatus Tenderia electrophaga gen. nov, sp. nov., an Uncultivated Electroautotroph from a Biocathode Enrichment.</title>
        <authorList>
            <person name="Eddie B.J."/>
            <person name="Malanoski A.P."/>
            <person name="Wang Z."/>
            <person name="Hall R.J."/>
            <person name="Oh S.D."/>
            <person name="Heiner C."/>
            <person name="Lin B."/>
            <person name="Strycharz-Glaven S.M."/>
        </authorList>
    </citation>
    <scope>NUCLEOTIDE SEQUENCE [LARGE SCALE GENOMIC DNA]</scope>
    <source>
        <strain evidence="4">NRL1</strain>
    </source>
</reference>
<dbReference type="PRINTS" id="PR00633">
    <property type="entry name" value="RCCNDNSATION"/>
</dbReference>
<dbReference type="Proteomes" id="UP000055136">
    <property type="component" value="Chromosome"/>
</dbReference>
<accession>A0A0S2TAD6</accession>
<dbReference type="SUPFAM" id="SSF50985">
    <property type="entry name" value="RCC1/BLIP-II"/>
    <property type="match status" value="2"/>
</dbReference>
<dbReference type="PANTHER" id="PTHR22870">
    <property type="entry name" value="REGULATOR OF CHROMOSOME CONDENSATION"/>
    <property type="match status" value="1"/>
</dbReference>
<dbReference type="AlphaFoldDB" id="A0A0S2TAD6"/>
<organism evidence="4 5">
    <name type="scientific">Candidatus Tenderia electrophaga</name>
    <dbReference type="NCBI Taxonomy" id="1748243"/>
    <lineage>
        <taxon>Bacteria</taxon>
        <taxon>Pseudomonadati</taxon>
        <taxon>Pseudomonadota</taxon>
        <taxon>Gammaproteobacteria</taxon>
        <taxon>Candidatus Tenderiales</taxon>
        <taxon>Candidatus Tenderiaceae</taxon>
        <taxon>Candidatus Tenderia</taxon>
    </lineage>
</organism>
<keyword evidence="5" id="KW-1185">Reference proteome</keyword>
<dbReference type="Pfam" id="PF13540">
    <property type="entry name" value="RCC1_2"/>
    <property type="match status" value="1"/>
</dbReference>
<dbReference type="InterPro" id="IPR000408">
    <property type="entry name" value="Reg_chr_condens"/>
</dbReference>
<dbReference type="PROSITE" id="PS50012">
    <property type="entry name" value="RCC1_3"/>
    <property type="match status" value="12"/>
</dbReference>
<dbReference type="PANTHER" id="PTHR22870:SF408">
    <property type="entry name" value="OS09G0560450 PROTEIN"/>
    <property type="match status" value="1"/>
</dbReference>
<protein>
    <recommendedName>
        <fullName evidence="3">RCC1-like domain-containing protein</fullName>
    </recommendedName>
</protein>
<name>A0A0S2TAD6_9GAMM</name>
<evidence type="ECO:0000313" key="5">
    <source>
        <dbReference type="Proteomes" id="UP000055136"/>
    </source>
</evidence>
<evidence type="ECO:0000259" key="3">
    <source>
        <dbReference type="Pfam" id="PF25390"/>
    </source>
</evidence>
<evidence type="ECO:0000256" key="2">
    <source>
        <dbReference type="SAM" id="MobiDB-lite"/>
    </source>
</evidence>
<evidence type="ECO:0000256" key="1">
    <source>
        <dbReference type="ARBA" id="ARBA00022737"/>
    </source>
</evidence>
<dbReference type="InterPro" id="IPR058923">
    <property type="entry name" value="RCC1-like_dom"/>
</dbReference>
<dbReference type="STRING" id="1748243.Tel_02405"/>
<evidence type="ECO:0000313" key="4">
    <source>
        <dbReference type="EMBL" id="ALP52083.1"/>
    </source>
</evidence>
<dbReference type="InterPro" id="IPR009091">
    <property type="entry name" value="RCC1/BLIP-II"/>
</dbReference>